<dbReference type="PANTHER" id="PTHR37767:SF1">
    <property type="entry name" value="HYDROXYPROLINE-RICH GLYCOPROTEIN FAMILY PROTEIN"/>
    <property type="match status" value="1"/>
</dbReference>
<accession>A0AAN9MSN5</accession>
<protein>
    <recommendedName>
        <fullName evidence="3">Hydroxyproline-rich glycoprotein family protein</fullName>
    </recommendedName>
</protein>
<dbReference type="PANTHER" id="PTHR37767">
    <property type="entry name" value="HYDROXYPROLINE-RICH GLYCOPROTEIN FAMILY PROTEIN"/>
    <property type="match status" value="1"/>
</dbReference>
<evidence type="ECO:0000313" key="1">
    <source>
        <dbReference type="EMBL" id="KAK7357412.1"/>
    </source>
</evidence>
<evidence type="ECO:0008006" key="3">
    <source>
        <dbReference type="Google" id="ProtNLM"/>
    </source>
</evidence>
<proteinExistence type="predicted"/>
<dbReference type="Proteomes" id="UP001374584">
    <property type="component" value="Unassembled WGS sequence"/>
</dbReference>
<reference evidence="1 2" key="1">
    <citation type="submission" date="2024-01" db="EMBL/GenBank/DDBJ databases">
        <title>The genomes of 5 underutilized Papilionoideae crops provide insights into root nodulation and disease resistanc.</title>
        <authorList>
            <person name="Jiang F."/>
        </authorList>
    </citation>
    <scope>NUCLEOTIDE SEQUENCE [LARGE SCALE GENOMIC DNA]</scope>
    <source>
        <strain evidence="1">JINMINGXINNONG_FW02</strain>
        <tissue evidence="1">Leaves</tissue>
    </source>
</reference>
<keyword evidence="2" id="KW-1185">Reference proteome</keyword>
<dbReference type="EMBL" id="JAYMYR010000006">
    <property type="protein sequence ID" value="KAK7357412.1"/>
    <property type="molecule type" value="Genomic_DNA"/>
</dbReference>
<evidence type="ECO:0000313" key="2">
    <source>
        <dbReference type="Proteomes" id="UP001374584"/>
    </source>
</evidence>
<gene>
    <name evidence="1" type="ORF">VNO80_16697</name>
</gene>
<dbReference type="Pfam" id="PF05097">
    <property type="entry name" value="DUF688"/>
    <property type="match status" value="1"/>
</dbReference>
<comment type="caution">
    <text evidence="1">The sequence shown here is derived from an EMBL/GenBank/DDBJ whole genome shotgun (WGS) entry which is preliminary data.</text>
</comment>
<organism evidence="1 2">
    <name type="scientific">Phaseolus coccineus</name>
    <name type="common">Scarlet runner bean</name>
    <name type="synonym">Phaseolus multiflorus</name>
    <dbReference type="NCBI Taxonomy" id="3886"/>
    <lineage>
        <taxon>Eukaryota</taxon>
        <taxon>Viridiplantae</taxon>
        <taxon>Streptophyta</taxon>
        <taxon>Embryophyta</taxon>
        <taxon>Tracheophyta</taxon>
        <taxon>Spermatophyta</taxon>
        <taxon>Magnoliopsida</taxon>
        <taxon>eudicotyledons</taxon>
        <taxon>Gunneridae</taxon>
        <taxon>Pentapetalae</taxon>
        <taxon>rosids</taxon>
        <taxon>fabids</taxon>
        <taxon>Fabales</taxon>
        <taxon>Fabaceae</taxon>
        <taxon>Papilionoideae</taxon>
        <taxon>50 kb inversion clade</taxon>
        <taxon>NPAAA clade</taxon>
        <taxon>indigoferoid/millettioid clade</taxon>
        <taxon>Phaseoleae</taxon>
        <taxon>Phaseolus</taxon>
    </lineage>
</organism>
<name>A0AAN9MSN5_PHACN</name>
<sequence>MNATAKKKHVREPPSVPFIWEVKPGIPKKDWKAEPEVSSVGHFPQTPLKLIASVPFVWEEKPGKPLPNFSDVSVDHVLPKPEKTLIHIASSSGFSVACNFGHDDKDKGSCNYDSESITSLDLEAFTFDADESFGSVPSLLANCLVPSAKVSSAIPLAETPSSPASSETDSSISSYATGRSSPIGVTFLESLFPLYAPQSGFLERDENLEKETSSTHEEGAKDFDHEDIASDMIRRPPTLGELIMMSRRRSCRRKAFQMKKWDLPKKITRQEAFGCFSIVTNSKMIEGLLKRKYFPRHKLI</sequence>
<dbReference type="InterPro" id="IPR007789">
    <property type="entry name" value="DUF688"/>
</dbReference>
<dbReference type="AlphaFoldDB" id="A0AAN9MSN5"/>